<evidence type="ECO:0000259" key="3">
    <source>
        <dbReference type="Pfam" id="PF05065"/>
    </source>
</evidence>
<proteinExistence type="predicted"/>
<organism evidence="4">
    <name type="scientific">marine sediment metagenome</name>
    <dbReference type="NCBI Taxonomy" id="412755"/>
    <lineage>
        <taxon>unclassified sequences</taxon>
        <taxon>metagenomes</taxon>
        <taxon>ecological metagenomes</taxon>
    </lineage>
</organism>
<keyword evidence="2" id="KW-0946">Virion</keyword>
<comment type="subcellular location">
    <subcellularLocation>
        <location evidence="1">Virion</location>
    </subcellularLocation>
</comment>
<comment type="caution">
    <text evidence="4">The sequence shown here is derived from an EMBL/GenBank/DDBJ whole genome shotgun (WGS) entry which is preliminary data.</text>
</comment>
<sequence length="432" mass="48010">MTEAEKLQKELLETLEALTDGQTALTDRLDAEKVDRKVMEENIGKALEKFNSMNVTEEERIAAKAEADKQLKKVTPLTAKIAQLEDRKFLPAYRDYKVTDDQKLGTTKWMIGFLQRDKEYMDKAVSEHGLTVKTALAEGTVGSGAEVVPEEWIAEILKIAEEQAAYRPRARALTTTRDVVHLAKRNAAPTVTWKAEAAAAGTGGEPTYGQIDVTIFKMLSIYTAATELLEDANVSVIDDLNDQLAEAVAKEEDRMFFEGDVSGLSDVFNGLRFVTGMEELSIGDTVAFTASHLRQTLAKLETRELAGSWWYMHPIELVFLMGLQDSQNRPLWLAGNIQGNAPPTLYGYPYATTDVILRTRMDVVADKSSLYFGNLRHSTIVDRVGTTLAQSIHTKFSTDQVDIRLRKRLGFGVQFASALVRIVSFDTSTNTP</sequence>
<dbReference type="NCBIfam" id="TIGR01554">
    <property type="entry name" value="major_cap_HK97"/>
    <property type="match status" value="1"/>
</dbReference>
<dbReference type="SUPFAM" id="SSF56563">
    <property type="entry name" value="Major capsid protein gp5"/>
    <property type="match status" value="1"/>
</dbReference>
<evidence type="ECO:0000256" key="2">
    <source>
        <dbReference type="ARBA" id="ARBA00022844"/>
    </source>
</evidence>
<reference evidence="4" key="1">
    <citation type="journal article" date="2015" name="Nature">
        <title>Complex archaea that bridge the gap between prokaryotes and eukaryotes.</title>
        <authorList>
            <person name="Spang A."/>
            <person name="Saw J.H."/>
            <person name="Jorgensen S.L."/>
            <person name="Zaremba-Niedzwiedzka K."/>
            <person name="Martijn J."/>
            <person name="Lind A.E."/>
            <person name="van Eijk R."/>
            <person name="Schleper C."/>
            <person name="Guy L."/>
            <person name="Ettema T.J."/>
        </authorList>
    </citation>
    <scope>NUCLEOTIDE SEQUENCE</scope>
</reference>
<dbReference type="GO" id="GO:0044423">
    <property type="term" value="C:virion component"/>
    <property type="evidence" value="ECO:0007669"/>
    <property type="project" value="UniProtKB-KW"/>
</dbReference>
<evidence type="ECO:0000256" key="1">
    <source>
        <dbReference type="ARBA" id="ARBA00004328"/>
    </source>
</evidence>
<dbReference type="InterPro" id="IPR024455">
    <property type="entry name" value="Phage_capsid"/>
</dbReference>
<dbReference type="InterPro" id="IPR054612">
    <property type="entry name" value="Phage_capsid-like_C"/>
</dbReference>
<gene>
    <name evidence="4" type="ORF">LCGC14_0427650</name>
</gene>
<dbReference type="Gene3D" id="3.30.2320.10">
    <property type="entry name" value="hypothetical protein PF0899 domain"/>
    <property type="match status" value="1"/>
</dbReference>
<feature type="domain" description="Phage capsid-like C-terminal" evidence="3">
    <location>
        <begin position="145"/>
        <end position="422"/>
    </location>
</feature>
<dbReference type="Pfam" id="PF05065">
    <property type="entry name" value="Phage_capsid"/>
    <property type="match status" value="1"/>
</dbReference>
<dbReference type="EMBL" id="LAZR01000397">
    <property type="protein sequence ID" value="KKN70770.1"/>
    <property type="molecule type" value="Genomic_DNA"/>
</dbReference>
<dbReference type="AlphaFoldDB" id="A0A0F9SP43"/>
<name>A0A0F9SP43_9ZZZZ</name>
<protein>
    <recommendedName>
        <fullName evidence="3">Phage capsid-like C-terminal domain-containing protein</fullName>
    </recommendedName>
</protein>
<dbReference type="Gene3D" id="3.30.2400.10">
    <property type="entry name" value="Major capsid protein gp5"/>
    <property type="match status" value="1"/>
</dbReference>
<accession>A0A0F9SP43</accession>
<evidence type="ECO:0000313" key="4">
    <source>
        <dbReference type="EMBL" id="KKN70770.1"/>
    </source>
</evidence>